<evidence type="ECO:0000259" key="18">
    <source>
        <dbReference type="PROSITE" id="PS50011"/>
    </source>
</evidence>
<keyword evidence="12 17" id="KW-0067">ATP-binding</keyword>
<name>A0AAV9QVN0_9TELE</name>
<evidence type="ECO:0000256" key="6">
    <source>
        <dbReference type="ARBA" id="ARBA00022527"/>
    </source>
</evidence>
<dbReference type="GO" id="GO:0005524">
    <property type="term" value="F:ATP binding"/>
    <property type="evidence" value="ECO:0007669"/>
    <property type="project" value="UniProtKB-UniRule"/>
</dbReference>
<keyword evidence="9" id="KW-0479">Metal-binding</keyword>
<dbReference type="PROSITE" id="PS00108">
    <property type="entry name" value="PROTEIN_KINASE_ST"/>
    <property type="match status" value="1"/>
</dbReference>
<evidence type="ECO:0000256" key="17">
    <source>
        <dbReference type="PROSITE-ProRule" id="PRU10141"/>
    </source>
</evidence>
<dbReference type="SUPFAM" id="SSF56112">
    <property type="entry name" value="Protein kinase-like (PK-like)"/>
    <property type="match status" value="1"/>
</dbReference>
<evidence type="ECO:0000256" key="13">
    <source>
        <dbReference type="ARBA" id="ARBA00022842"/>
    </source>
</evidence>
<dbReference type="GO" id="GO:0046872">
    <property type="term" value="F:metal ion binding"/>
    <property type="evidence" value="ECO:0007669"/>
    <property type="project" value="UniProtKB-KW"/>
</dbReference>
<dbReference type="InterPro" id="IPR000719">
    <property type="entry name" value="Prot_kinase_dom"/>
</dbReference>
<dbReference type="FunFam" id="1.10.510.10:FF:000086">
    <property type="entry name" value="Non-specific serine/threonine protein kinase"/>
    <property type="match status" value="1"/>
</dbReference>
<comment type="similarity">
    <text evidence="3">Belongs to the protein kinase superfamily. AGC Ser/Thr protein kinase family.</text>
</comment>
<gene>
    <name evidence="20" type="primary">STK38L</name>
    <name evidence="20" type="ORF">CRENBAI_011539</name>
</gene>
<evidence type="ECO:0000256" key="7">
    <source>
        <dbReference type="ARBA" id="ARBA00022553"/>
    </source>
</evidence>
<evidence type="ECO:0000256" key="12">
    <source>
        <dbReference type="ARBA" id="ARBA00022840"/>
    </source>
</evidence>
<dbReference type="Pfam" id="PF00069">
    <property type="entry name" value="Pkinase"/>
    <property type="match status" value="1"/>
</dbReference>
<keyword evidence="14" id="KW-0007">Acetylation</keyword>
<evidence type="ECO:0000259" key="19">
    <source>
        <dbReference type="PROSITE" id="PS51285"/>
    </source>
</evidence>
<dbReference type="GO" id="GO:0004674">
    <property type="term" value="F:protein serine/threonine kinase activity"/>
    <property type="evidence" value="ECO:0007669"/>
    <property type="project" value="UniProtKB-KW"/>
</dbReference>
<dbReference type="InterPro" id="IPR011009">
    <property type="entry name" value="Kinase-like_dom_sf"/>
</dbReference>
<dbReference type="InterPro" id="IPR017892">
    <property type="entry name" value="Pkinase_C"/>
</dbReference>
<keyword evidence="6" id="KW-0723">Serine/threonine-protein kinase</keyword>
<proteinExistence type="inferred from homology"/>
<evidence type="ECO:0000256" key="14">
    <source>
        <dbReference type="ARBA" id="ARBA00022990"/>
    </source>
</evidence>
<comment type="caution">
    <text evidence="20">The sequence shown here is derived from an EMBL/GenBank/DDBJ whole genome shotgun (WGS) entry which is preliminary data.</text>
</comment>
<keyword evidence="13" id="KW-0460">Magnesium</keyword>
<dbReference type="PROSITE" id="PS00107">
    <property type="entry name" value="PROTEIN_KINASE_ATP"/>
    <property type="match status" value="1"/>
</dbReference>
<dbReference type="InterPro" id="IPR008271">
    <property type="entry name" value="Ser/Thr_kinase_AS"/>
</dbReference>
<comment type="catalytic activity">
    <reaction evidence="16">
        <text>L-seryl-[protein] + ATP = O-phospho-L-seryl-[protein] + ADP + H(+)</text>
        <dbReference type="Rhea" id="RHEA:17989"/>
        <dbReference type="Rhea" id="RHEA-COMP:9863"/>
        <dbReference type="Rhea" id="RHEA-COMP:11604"/>
        <dbReference type="ChEBI" id="CHEBI:15378"/>
        <dbReference type="ChEBI" id="CHEBI:29999"/>
        <dbReference type="ChEBI" id="CHEBI:30616"/>
        <dbReference type="ChEBI" id="CHEBI:83421"/>
        <dbReference type="ChEBI" id="CHEBI:456216"/>
        <dbReference type="EC" id="2.7.11.1"/>
    </reaction>
</comment>
<comment type="catalytic activity">
    <reaction evidence="15">
        <text>L-threonyl-[protein] + ATP = O-phospho-L-threonyl-[protein] + ADP + H(+)</text>
        <dbReference type="Rhea" id="RHEA:46608"/>
        <dbReference type="Rhea" id="RHEA-COMP:11060"/>
        <dbReference type="Rhea" id="RHEA-COMP:11605"/>
        <dbReference type="ChEBI" id="CHEBI:15378"/>
        <dbReference type="ChEBI" id="CHEBI:30013"/>
        <dbReference type="ChEBI" id="CHEBI:30616"/>
        <dbReference type="ChEBI" id="CHEBI:61977"/>
        <dbReference type="ChEBI" id="CHEBI:456216"/>
        <dbReference type="EC" id="2.7.11.1"/>
    </reaction>
</comment>
<feature type="domain" description="AGC-kinase C-terminal" evidence="19">
    <location>
        <begin position="470"/>
        <end position="560"/>
    </location>
</feature>
<dbReference type="GO" id="GO:0005737">
    <property type="term" value="C:cytoplasm"/>
    <property type="evidence" value="ECO:0007669"/>
    <property type="project" value="UniProtKB-SubCell"/>
</dbReference>
<evidence type="ECO:0000256" key="15">
    <source>
        <dbReference type="ARBA" id="ARBA00047899"/>
    </source>
</evidence>
<evidence type="ECO:0000256" key="11">
    <source>
        <dbReference type="ARBA" id="ARBA00022777"/>
    </source>
</evidence>
<evidence type="ECO:0000313" key="21">
    <source>
        <dbReference type="Proteomes" id="UP001311232"/>
    </source>
</evidence>
<feature type="domain" description="Protein kinase" evidence="18">
    <location>
        <begin position="176"/>
        <end position="469"/>
    </location>
</feature>
<evidence type="ECO:0000256" key="8">
    <source>
        <dbReference type="ARBA" id="ARBA00022679"/>
    </source>
</evidence>
<keyword evidence="8" id="KW-0808">Transferase</keyword>
<comment type="subcellular location">
    <subcellularLocation>
        <location evidence="2">Cytoplasm</location>
    </subcellularLocation>
</comment>
<dbReference type="FunFam" id="1.10.510.10:FF:000057">
    <property type="entry name" value="Non-specific serine/threonine protein kinase"/>
    <property type="match status" value="1"/>
</dbReference>
<dbReference type="Proteomes" id="UP001311232">
    <property type="component" value="Unassembled WGS sequence"/>
</dbReference>
<dbReference type="PANTHER" id="PTHR22988:SF76">
    <property type="entry name" value="CHROMOSOME UNDETERMINED SCAFFOLD_135, WHOLE GENOME SHOTGUN SEQUENCE"/>
    <property type="match status" value="1"/>
</dbReference>
<dbReference type="PANTHER" id="PTHR22988">
    <property type="entry name" value="MYOTONIC DYSTROPHY S/T KINASE-RELATED"/>
    <property type="match status" value="1"/>
</dbReference>
<dbReference type="FunFam" id="3.30.200.20:FF:000118">
    <property type="entry name" value="Non-specific serine/threonine protein kinase"/>
    <property type="match status" value="1"/>
</dbReference>
<keyword evidence="21" id="KW-1185">Reference proteome</keyword>
<dbReference type="PROSITE" id="PS51285">
    <property type="entry name" value="AGC_KINASE_CTER"/>
    <property type="match status" value="1"/>
</dbReference>
<dbReference type="InterPro" id="IPR050839">
    <property type="entry name" value="Rho-assoc_Ser/Thr_Kinase"/>
</dbReference>
<dbReference type="EC" id="2.7.11.1" evidence="4"/>
<evidence type="ECO:0000256" key="3">
    <source>
        <dbReference type="ARBA" id="ARBA00009903"/>
    </source>
</evidence>
<dbReference type="InterPro" id="IPR017441">
    <property type="entry name" value="Protein_kinase_ATP_BS"/>
</dbReference>
<dbReference type="Gene3D" id="1.10.510.10">
    <property type="entry name" value="Transferase(Phosphotransferase) domain 1"/>
    <property type="match status" value="1"/>
</dbReference>
<keyword evidence="10 17" id="KW-0547">Nucleotide-binding</keyword>
<keyword evidence="11 20" id="KW-0418">Kinase</keyword>
<dbReference type="InterPro" id="IPR000961">
    <property type="entry name" value="AGC-kinase_C"/>
</dbReference>
<sequence>MDRVSMSDPDFLCWEPFSANLSPPLCSGCGPHSSIRLQGLQSFTHQSQEASCCCGIVGVKTGKWPEHRRNTGPISGLQGLFNVFDSMAMTGGTAAALPMSNHTRERVTVAKLTLENFYSTLLTQHEEREMRQKKLEKAMEEEGLPDEEKVMRRSQHARKETEFLRLKRTRLGLDDFESLKVIGRGAFGEVRLVQKKDTGHIYAMKILRKADMLEKEQVAHIRAERDILVEADSAWVVKMFYSFQDKRNLYLIMEFLPGGDMMTLLMKKDTLSEEATQFYIAETVLAIDSIHQLGFIHRDIKPDNLLLDSRGHVKLSDFGLCTGLKKAHRTEFYRNLTHNPPSDFSFQNMNSKRKAETWKKNRRQLAYSTVGTPDYIAPEVFMQTGYNKLCDWWSLGVIMYEMLIGYPPFCSETPQETYRKVMNWKETLVFPPEVPISEKAKDLILRYCADAENRIGAVSVEEIKSHPFFESVDWEHIRERPAAISIEIKSIDDTSNFDDFPESDILQPGLSYQMPYVPVMRALSRNAHPDSNATEPDFKSKDWVFLNYTYKRFEGLTQRGTIPMYMKAGKA</sequence>
<comment type="cofactor">
    <cofactor evidence="1">
        <name>Mg(2+)</name>
        <dbReference type="ChEBI" id="CHEBI:18420"/>
    </cofactor>
</comment>
<evidence type="ECO:0000313" key="20">
    <source>
        <dbReference type="EMBL" id="KAK5600005.1"/>
    </source>
</evidence>
<dbReference type="Pfam" id="PF00433">
    <property type="entry name" value="Pkinase_C"/>
    <property type="match status" value="1"/>
</dbReference>
<dbReference type="Gene3D" id="3.30.200.20">
    <property type="entry name" value="Phosphorylase Kinase, domain 1"/>
    <property type="match status" value="1"/>
</dbReference>
<protein>
    <recommendedName>
        <fullName evidence="4">non-specific serine/threonine protein kinase</fullName>
        <ecNumber evidence="4">2.7.11.1</ecNumber>
    </recommendedName>
</protein>
<dbReference type="SMART" id="SM00220">
    <property type="entry name" value="S_TKc"/>
    <property type="match status" value="1"/>
</dbReference>
<evidence type="ECO:0000256" key="5">
    <source>
        <dbReference type="ARBA" id="ARBA00022490"/>
    </source>
</evidence>
<evidence type="ECO:0000256" key="2">
    <source>
        <dbReference type="ARBA" id="ARBA00004496"/>
    </source>
</evidence>
<evidence type="ECO:0000256" key="9">
    <source>
        <dbReference type="ARBA" id="ARBA00022723"/>
    </source>
</evidence>
<keyword evidence="5" id="KW-0963">Cytoplasm</keyword>
<evidence type="ECO:0000256" key="10">
    <source>
        <dbReference type="ARBA" id="ARBA00022741"/>
    </source>
</evidence>
<dbReference type="EMBL" id="JAHHUM010002903">
    <property type="protein sequence ID" value="KAK5600005.1"/>
    <property type="molecule type" value="Genomic_DNA"/>
</dbReference>
<dbReference type="PROSITE" id="PS50011">
    <property type="entry name" value="PROTEIN_KINASE_DOM"/>
    <property type="match status" value="1"/>
</dbReference>
<organism evidence="20 21">
    <name type="scientific">Crenichthys baileyi</name>
    <name type="common">White River springfish</name>
    <dbReference type="NCBI Taxonomy" id="28760"/>
    <lineage>
        <taxon>Eukaryota</taxon>
        <taxon>Metazoa</taxon>
        <taxon>Chordata</taxon>
        <taxon>Craniata</taxon>
        <taxon>Vertebrata</taxon>
        <taxon>Euteleostomi</taxon>
        <taxon>Actinopterygii</taxon>
        <taxon>Neopterygii</taxon>
        <taxon>Teleostei</taxon>
        <taxon>Neoteleostei</taxon>
        <taxon>Acanthomorphata</taxon>
        <taxon>Ovalentaria</taxon>
        <taxon>Atherinomorphae</taxon>
        <taxon>Cyprinodontiformes</taxon>
        <taxon>Goodeidae</taxon>
        <taxon>Crenichthys</taxon>
    </lineage>
</organism>
<evidence type="ECO:0000256" key="1">
    <source>
        <dbReference type="ARBA" id="ARBA00001946"/>
    </source>
</evidence>
<reference evidence="20 21" key="1">
    <citation type="submission" date="2021-06" db="EMBL/GenBank/DDBJ databases">
        <authorList>
            <person name="Palmer J.M."/>
        </authorList>
    </citation>
    <scope>NUCLEOTIDE SEQUENCE [LARGE SCALE GENOMIC DNA]</scope>
    <source>
        <strain evidence="20 21">MEX-2019</strain>
        <tissue evidence="20">Muscle</tissue>
    </source>
</reference>
<dbReference type="AlphaFoldDB" id="A0AAV9QVN0"/>
<evidence type="ECO:0000256" key="16">
    <source>
        <dbReference type="ARBA" id="ARBA00048679"/>
    </source>
</evidence>
<dbReference type="CDD" id="cd05627">
    <property type="entry name" value="STKc_NDR2"/>
    <property type="match status" value="1"/>
</dbReference>
<feature type="binding site" evidence="17">
    <location>
        <position position="205"/>
    </location>
    <ligand>
        <name>ATP</name>
        <dbReference type="ChEBI" id="CHEBI:30616"/>
    </ligand>
</feature>
<evidence type="ECO:0000256" key="4">
    <source>
        <dbReference type="ARBA" id="ARBA00012513"/>
    </source>
</evidence>
<keyword evidence="7" id="KW-0597">Phosphoprotein</keyword>
<accession>A0AAV9QVN0</accession>